<evidence type="ECO:0000313" key="4">
    <source>
        <dbReference type="Proteomes" id="UP000261540"/>
    </source>
</evidence>
<dbReference type="InterPro" id="IPR050966">
    <property type="entry name" value="Glutamyl_endopeptidase"/>
</dbReference>
<organism evidence="3 4">
    <name type="scientific">Paramormyrops kingsleyae</name>
    <dbReference type="NCBI Taxonomy" id="1676925"/>
    <lineage>
        <taxon>Eukaryota</taxon>
        <taxon>Metazoa</taxon>
        <taxon>Chordata</taxon>
        <taxon>Craniata</taxon>
        <taxon>Vertebrata</taxon>
        <taxon>Euteleostomi</taxon>
        <taxon>Actinopterygii</taxon>
        <taxon>Neopterygii</taxon>
        <taxon>Teleostei</taxon>
        <taxon>Osteoglossocephala</taxon>
        <taxon>Osteoglossomorpha</taxon>
        <taxon>Osteoglossiformes</taxon>
        <taxon>Mormyridae</taxon>
        <taxon>Paramormyrops</taxon>
    </lineage>
</organism>
<dbReference type="GO" id="GO:0004252">
    <property type="term" value="F:serine-type endopeptidase activity"/>
    <property type="evidence" value="ECO:0007669"/>
    <property type="project" value="InterPro"/>
</dbReference>
<dbReference type="InterPro" id="IPR001254">
    <property type="entry name" value="Trypsin_dom"/>
</dbReference>
<accession>A0A3B3RI77</accession>
<dbReference type="PANTHER" id="PTHR15462">
    <property type="entry name" value="SERINE PROTEASE"/>
    <property type="match status" value="1"/>
</dbReference>
<dbReference type="SUPFAM" id="SSF50494">
    <property type="entry name" value="Trypsin-like serine proteases"/>
    <property type="match status" value="1"/>
</dbReference>
<reference evidence="3" key="2">
    <citation type="submission" date="2025-09" db="UniProtKB">
        <authorList>
            <consortium name="Ensembl"/>
        </authorList>
    </citation>
    <scope>IDENTIFICATION</scope>
</reference>
<name>A0A3B3RI77_9TELE</name>
<evidence type="ECO:0000313" key="3">
    <source>
        <dbReference type="Ensembl" id="ENSPKIP00000017386.1"/>
    </source>
</evidence>
<sequence>SQNTKTGGGIQTQDRRPLSRPLFTAEPQLDLTTHCIASCYHKGWLAFETLYSDGSRTLTTVDLRMRSGLHPGQKRQIYGEDGRFSIRSDHFLLDYPFSTTVHISTGCTGVLGSARHVLTATNCVHEGKDYVKGARKLKVGFISQPTMDAPPTMDTPPPMNGTNPGCFPNPAPSLEDLAGRLIHFSGFDSDRPGELVYRFCSVEDESSDLIYQNCEAQPGASSSGVCSHIWDSALERWERRVIGVFSGHQWLEVDGENCDFNVVVWFMLLKISQICYWLHRSHEECSQDLD</sequence>
<keyword evidence="1" id="KW-0732">Signal</keyword>
<dbReference type="Proteomes" id="UP000261540">
    <property type="component" value="Unplaced"/>
</dbReference>
<dbReference type="GeneTree" id="ENSGT00390000000155"/>
<keyword evidence="4" id="KW-1185">Reference proteome</keyword>
<protein>
    <submittedName>
        <fullName evidence="3">Serine protease 23</fullName>
    </submittedName>
</protein>
<dbReference type="Ensembl" id="ENSPKIT00000041896.1">
    <property type="protein sequence ID" value="ENSPKIP00000017386.1"/>
    <property type="gene ID" value="ENSPKIG00000003241.1"/>
</dbReference>
<evidence type="ECO:0000256" key="1">
    <source>
        <dbReference type="ARBA" id="ARBA00022729"/>
    </source>
</evidence>
<reference evidence="3" key="1">
    <citation type="submission" date="2025-08" db="UniProtKB">
        <authorList>
            <consortium name="Ensembl"/>
        </authorList>
    </citation>
    <scope>IDENTIFICATION</scope>
</reference>
<feature type="domain" description="Peptidase S1" evidence="2">
    <location>
        <begin position="95"/>
        <end position="130"/>
    </location>
</feature>
<dbReference type="InterPro" id="IPR009003">
    <property type="entry name" value="Peptidase_S1_PA"/>
</dbReference>
<dbReference type="PANTHER" id="PTHR15462:SF9">
    <property type="entry name" value="SERINE PROTEASE"/>
    <property type="match status" value="1"/>
</dbReference>
<proteinExistence type="predicted"/>
<dbReference type="AlphaFoldDB" id="A0A3B3RI77"/>
<dbReference type="Pfam" id="PF00089">
    <property type="entry name" value="Trypsin"/>
    <property type="match status" value="1"/>
</dbReference>
<dbReference type="GO" id="GO:0006508">
    <property type="term" value="P:proteolysis"/>
    <property type="evidence" value="ECO:0007669"/>
    <property type="project" value="InterPro"/>
</dbReference>
<evidence type="ECO:0000259" key="2">
    <source>
        <dbReference type="Pfam" id="PF00089"/>
    </source>
</evidence>